<dbReference type="AlphaFoldDB" id="A0A9W4XQF9"/>
<accession>A0A9W4XQF9</accession>
<gene>
    <name evidence="1" type="ORF">PDIGIT_LOCUS13665</name>
</gene>
<evidence type="ECO:0000313" key="2">
    <source>
        <dbReference type="Proteomes" id="UP001152607"/>
    </source>
</evidence>
<organism evidence="1 2">
    <name type="scientific">Periconia digitata</name>
    <dbReference type="NCBI Taxonomy" id="1303443"/>
    <lineage>
        <taxon>Eukaryota</taxon>
        <taxon>Fungi</taxon>
        <taxon>Dikarya</taxon>
        <taxon>Ascomycota</taxon>
        <taxon>Pezizomycotina</taxon>
        <taxon>Dothideomycetes</taxon>
        <taxon>Pleosporomycetidae</taxon>
        <taxon>Pleosporales</taxon>
        <taxon>Massarineae</taxon>
        <taxon>Periconiaceae</taxon>
        <taxon>Periconia</taxon>
    </lineage>
</organism>
<reference evidence="1" key="1">
    <citation type="submission" date="2023-01" db="EMBL/GenBank/DDBJ databases">
        <authorList>
            <person name="Van Ghelder C."/>
            <person name="Rancurel C."/>
        </authorList>
    </citation>
    <scope>NUCLEOTIDE SEQUENCE</scope>
    <source>
        <strain evidence="1">CNCM I-4278</strain>
    </source>
</reference>
<comment type="caution">
    <text evidence="1">The sequence shown here is derived from an EMBL/GenBank/DDBJ whole genome shotgun (WGS) entry which is preliminary data.</text>
</comment>
<dbReference type="EMBL" id="CAOQHR010000010">
    <property type="protein sequence ID" value="CAI6340489.1"/>
    <property type="molecule type" value="Genomic_DNA"/>
</dbReference>
<keyword evidence="2" id="KW-1185">Reference proteome</keyword>
<protein>
    <submittedName>
        <fullName evidence="1">Uncharacterized protein</fullName>
    </submittedName>
</protein>
<sequence length="103" mass="11489">MTGATAGSSVSLLADDAEEIGDCEEPFEVHEGNLFENSWKPPRMMYDPPVQPSLLNFLRFSNFWRRSSSLNVSASFCTLKDARLSKVVGIQRLSAPAMRPFAY</sequence>
<evidence type="ECO:0000313" key="1">
    <source>
        <dbReference type="EMBL" id="CAI6340489.1"/>
    </source>
</evidence>
<proteinExistence type="predicted"/>
<name>A0A9W4XQF9_9PLEO</name>
<dbReference type="Proteomes" id="UP001152607">
    <property type="component" value="Unassembled WGS sequence"/>
</dbReference>